<proteinExistence type="predicted"/>
<reference evidence="3 4" key="1">
    <citation type="journal article" date="2012" name="Proc. Natl. Acad. Sci. U.S.A.">
        <title>Antigenic diversity is generated by distinct evolutionary mechanisms in African trypanosome species.</title>
        <authorList>
            <person name="Jackson A.P."/>
            <person name="Berry A."/>
            <person name="Aslett M."/>
            <person name="Allison H.C."/>
            <person name="Burton P."/>
            <person name="Vavrova-Anderson J."/>
            <person name="Brown R."/>
            <person name="Browne H."/>
            <person name="Corton N."/>
            <person name="Hauser H."/>
            <person name="Gamble J."/>
            <person name="Gilderthorp R."/>
            <person name="Marcello L."/>
            <person name="McQuillan J."/>
            <person name="Otto T.D."/>
            <person name="Quail M.A."/>
            <person name="Sanders M.J."/>
            <person name="van Tonder A."/>
            <person name="Ginger M.L."/>
            <person name="Field M.C."/>
            <person name="Barry J.D."/>
            <person name="Hertz-Fowler C."/>
            <person name="Berriman M."/>
        </authorList>
    </citation>
    <scope>NUCLEOTIDE SEQUENCE</scope>
    <source>
        <strain evidence="3 4">Y486</strain>
    </source>
</reference>
<protein>
    <submittedName>
        <fullName evidence="3">Uncharacterized protein</fullName>
    </submittedName>
</protein>
<gene>
    <name evidence="3" type="ORF">TvY486_0031540</name>
</gene>
<evidence type="ECO:0000256" key="1">
    <source>
        <dbReference type="SAM" id="MobiDB-lite"/>
    </source>
</evidence>
<dbReference type="VEuPathDB" id="TriTrypDB:TvY486_0031540"/>
<keyword evidence="2" id="KW-0732">Signal</keyword>
<sequence>MRNGRRGLLPVVVTGLVPAPRSLLALCCYPAVQAGVCFVGRCVGSQARALRVALVPRQPPYAVVCFTREGVRARRAAVPAVVPRTCCQDSAFLRGQACVVPRVARHEAVQPGVDGATALLSTHRPGRVPSAGRARGPEQRSPVTPHGTASSLRGRAHAHAPPRRPVVPCSAFFPAHGPMRRVILSAGAVDRHEASRTREHEPQGVFAMRRAGCWAARPAASVSLAQNAAGETALRRDGQLSAGNESACAELPAFGRRTAQQTHLWRWRAADE</sequence>
<feature type="region of interest" description="Disordered" evidence="1">
    <location>
        <begin position="119"/>
        <end position="164"/>
    </location>
</feature>
<dbReference type="EMBL" id="CAEX01005371">
    <property type="protein sequence ID" value="CCD20363.1"/>
    <property type="molecule type" value="Genomic_DNA"/>
</dbReference>
<dbReference type="AlphaFoldDB" id="F9WS25"/>
<evidence type="ECO:0000313" key="4">
    <source>
        <dbReference type="Proteomes" id="UP000009027"/>
    </source>
</evidence>
<evidence type="ECO:0000256" key="2">
    <source>
        <dbReference type="SAM" id="SignalP"/>
    </source>
</evidence>
<evidence type="ECO:0000313" key="3">
    <source>
        <dbReference type="EMBL" id="CCD20363.1"/>
    </source>
</evidence>
<feature type="signal peptide" evidence="2">
    <location>
        <begin position="1"/>
        <end position="34"/>
    </location>
</feature>
<accession>F9WS25</accession>
<organism evidence="3 4">
    <name type="scientific">Trypanosoma vivax (strain Y486)</name>
    <dbReference type="NCBI Taxonomy" id="1055687"/>
    <lineage>
        <taxon>Eukaryota</taxon>
        <taxon>Discoba</taxon>
        <taxon>Euglenozoa</taxon>
        <taxon>Kinetoplastea</taxon>
        <taxon>Metakinetoplastina</taxon>
        <taxon>Trypanosomatida</taxon>
        <taxon>Trypanosomatidae</taxon>
        <taxon>Trypanosoma</taxon>
        <taxon>Duttonella</taxon>
    </lineage>
</organism>
<dbReference type="Proteomes" id="UP000009027">
    <property type="component" value="Unassembled WGS sequence"/>
</dbReference>
<name>F9WS25_TRYVY</name>
<feature type="chain" id="PRO_5003395307" evidence="2">
    <location>
        <begin position="35"/>
        <end position="272"/>
    </location>
</feature>
<keyword evidence="4" id="KW-1185">Reference proteome</keyword>